<feature type="region of interest" description="Disordered" evidence="6">
    <location>
        <begin position="1"/>
        <end position="25"/>
    </location>
</feature>
<evidence type="ECO:0000256" key="6">
    <source>
        <dbReference type="SAM" id="MobiDB-lite"/>
    </source>
</evidence>
<feature type="compositionally biased region" description="Low complexity" evidence="6">
    <location>
        <begin position="460"/>
        <end position="474"/>
    </location>
</feature>
<comment type="caution">
    <text evidence="8">The sequence shown here is derived from an EMBL/GenBank/DDBJ whole genome shotgun (WGS) entry which is preliminary data.</text>
</comment>
<feature type="compositionally biased region" description="Polar residues" evidence="6">
    <location>
        <begin position="822"/>
        <end position="859"/>
    </location>
</feature>
<feature type="compositionally biased region" description="Basic and acidic residues" evidence="6">
    <location>
        <begin position="629"/>
        <end position="646"/>
    </location>
</feature>
<dbReference type="EMBL" id="MLYV02001342">
    <property type="protein sequence ID" value="PSR70623.1"/>
    <property type="molecule type" value="Genomic_DNA"/>
</dbReference>
<dbReference type="AlphaFoldDB" id="A0A2R6NE34"/>
<feature type="region of interest" description="Disordered" evidence="6">
    <location>
        <begin position="444"/>
        <end position="897"/>
    </location>
</feature>
<dbReference type="PANTHER" id="PTHR24006">
    <property type="entry name" value="UBIQUITIN CARBOXYL-TERMINAL HYDROLASE"/>
    <property type="match status" value="1"/>
</dbReference>
<organism evidence="8 9">
    <name type="scientific">Hermanssonia centrifuga</name>
    <dbReference type="NCBI Taxonomy" id="98765"/>
    <lineage>
        <taxon>Eukaryota</taxon>
        <taxon>Fungi</taxon>
        <taxon>Dikarya</taxon>
        <taxon>Basidiomycota</taxon>
        <taxon>Agaricomycotina</taxon>
        <taxon>Agaricomycetes</taxon>
        <taxon>Polyporales</taxon>
        <taxon>Meruliaceae</taxon>
        <taxon>Hermanssonia</taxon>
    </lineage>
</organism>
<dbReference type="STRING" id="98765.A0A2R6NE34"/>
<evidence type="ECO:0000256" key="2">
    <source>
        <dbReference type="ARBA" id="ARBA00009085"/>
    </source>
</evidence>
<feature type="compositionally biased region" description="Pro residues" evidence="6">
    <location>
        <begin position="494"/>
        <end position="504"/>
    </location>
</feature>
<accession>A0A2R6NE34</accession>
<keyword evidence="5" id="KW-0378">Hydrolase</keyword>
<reference evidence="8 9" key="1">
    <citation type="submission" date="2018-02" db="EMBL/GenBank/DDBJ databases">
        <title>Genome sequence of the basidiomycete white-rot fungus Phlebia centrifuga.</title>
        <authorList>
            <person name="Granchi Z."/>
            <person name="Peng M."/>
            <person name="de Vries R.P."/>
            <person name="Hilden K."/>
            <person name="Makela M.R."/>
            <person name="Grigoriev I."/>
            <person name="Riley R."/>
        </authorList>
    </citation>
    <scope>NUCLEOTIDE SEQUENCE [LARGE SCALE GENOMIC DNA]</scope>
    <source>
        <strain evidence="8 9">FBCC195</strain>
    </source>
</reference>
<gene>
    <name evidence="8" type="ORF">PHLCEN_2v13483</name>
</gene>
<dbReference type="InterPro" id="IPR050164">
    <property type="entry name" value="Peptidase_C19"/>
</dbReference>
<dbReference type="GO" id="GO:0006508">
    <property type="term" value="P:proteolysis"/>
    <property type="evidence" value="ECO:0007669"/>
    <property type="project" value="UniProtKB-KW"/>
</dbReference>
<sequence>MAITKWIPFGGTQNSNSPAIPQPQEPLSVVTAADAKQFGLENRTHLIQQVSDELHVSLPPPALPLPLSAPSSPPNHPRPNPRRKLSVSENSHQPPPLSCSATSPSTPGLPIPPSPPTLLSALRSLYIHISRNPADKGTVAPRAFIDKLKELNELFRSSMHQDAHEFLNYLLNQIVEEIDEDRRKANSNSIGNGNESVGCTPSGEDLSASVGSLSSLAPPTSTTSTSTTHAAVVSDSTLVHRLFEGVLTSETRCLTCETVSSRDECFLDLSIDIEQNSSVTACLRQFSASEMLCQKNKFFCDACCDLQEAEKRMKIKKLPNILALHLKRFKYQEDVGKNIKLTYRVAFPFELRLFNTVDDAENPDRLYELFAIVVHIGNGPYHGHYVSIVKARGTWYLFDDDSVEAIKESEIPKYFGESNAGSAYVLYYQAMDLDVAALGVRPPASTASSATQSGDSNTGLSAASTAPLTSTSESPELDPMSPTLPPGLLVPGTTPSPSPSPPTFTSPLIGSPPSQQPQLYVQIPGTSPESTRTPTSPPPPGGSLTRSSFFNSIRRPPSIPSRIRSGNGNSSENRKSVVHAPPVPPIPLAPGSGSSIDGEANIDADELPIPALLPYGSPPSVVSSSQPNGKEKDKSWFKRKSFRSDKPPSSMAPDFAERSASASAVGEDMSSPWYKPTKRVMRRASEAGLSDYPSSIGMPSSAPTSSVMTHMSSASPSLRPVPEHKKSTPELAAVERSERRLSRQRPSTAGATVGRTSAVVVPPLPPIPPTPVRQPPSDQFTDKTEAPSQLEEKKVEVPDDRRDWGPMNGVTHNQVHHRPHTSHSPISPSGLSFSASNGTSSTLGTNAGESTSTVSSTGATKPKRATRKLSLSAPMLGFGRKDKDKRPQSPATMLAFR</sequence>
<dbReference type="GO" id="GO:0004843">
    <property type="term" value="F:cysteine-type deubiquitinase activity"/>
    <property type="evidence" value="ECO:0007669"/>
    <property type="project" value="UniProtKB-EC"/>
</dbReference>
<dbReference type="OrthoDB" id="27652at2759"/>
<feature type="domain" description="USP" evidence="7">
    <location>
        <begin position="71"/>
        <end position="431"/>
    </location>
</feature>
<feature type="compositionally biased region" description="Basic and acidic residues" evidence="6">
    <location>
        <begin position="780"/>
        <end position="804"/>
    </location>
</feature>
<dbReference type="InterPro" id="IPR028889">
    <property type="entry name" value="USP"/>
</dbReference>
<feature type="region of interest" description="Disordered" evidence="6">
    <location>
        <begin position="209"/>
        <end position="228"/>
    </location>
</feature>
<evidence type="ECO:0000313" key="8">
    <source>
        <dbReference type="EMBL" id="PSR70623.1"/>
    </source>
</evidence>
<dbReference type="InterPro" id="IPR018200">
    <property type="entry name" value="USP_CS"/>
</dbReference>
<dbReference type="EC" id="3.4.19.12" evidence="3"/>
<evidence type="ECO:0000256" key="4">
    <source>
        <dbReference type="ARBA" id="ARBA00022670"/>
    </source>
</evidence>
<evidence type="ECO:0000256" key="3">
    <source>
        <dbReference type="ARBA" id="ARBA00012759"/>
    </source>
</evidence>
<evidence type="ECO:0000256" key="1">
    <source>
        <dbReference type="ARBA" id="ARBA00000707"/>
    </source>
</evidence>
<feature type="compositionally biased region" description="Basic and acidic residues" evidence="6">
    <location>
        <begin position="721"/>
        <end position="741"/>
    </location>
</feature>
<feature type="region of interest" description="Disordered" evidence="6">
    <location>
        <begin position="58"/>
        <end position="115"/>
    </location>
</feature>
<dbReference type="Gene3D" id="3.90.70.10">
    <property type="entry name" value="Cysteine proteinases"/>
    <property type="match status" value="1"/>
</dbReference>
<dbReference type="Pfam" id="PF00443">
    <property type="entry name" value="UCH"/>
    <property type="match status" value="1"/>
</dbReference>
<dbReference type="InterPro" id="IPR001394">
    <property type="entry name" value="Peptidase_C19_UCH"/>
</dbReference>
<feature type="compositionally biased region" description="Low complexity" evidence="6">
    <location>
        <begin position="524"/>
        <end position="534"/>
    </location>
</feature>
<dbReference type="GO" id="GO:0005829">
    <property type="term" value="C:cytosol"/>
    <property type="evidence" value="ECO:0007669"/>
    <property type="project" value="TreeGrafter"/>
</dbReference>
<evidence type="ECO:0000313" key="9">
    <source>
        <dbReference type="Proteomes" id="UP000186601"/>
    </source>
</evidence>
<protein>
    <recommendedName>
        <fullName evidence="3">ubiquitinyl hydrolase 1</fullName>
        <ecNumber evidence="3">3.4.19.12</ecNumber>
    </recommendedName>
</protein>
<dbReference type="Proteomes" id="UP000186601">
    <property type="component" value="Unassembled WGS sequence"/>
</dbReference>
<dbReference type="CDD" id="cd02663">
    <property type="entry name" value="Peptidase_C19G"/>
    <property type="match status" value="1"/>
</dbReference>
<evidence type="ECO:0000259" key="7">
    <source>
        <dbReference type="PROSITE" id="PS50235"/>
    </source>
</evidence>
<dbReference type="PROSITE" id="PS50235">
    <property type="entry name" value="USP_3"/>
    <property type="match status" value="1"/>
</dbReference>
<dbReference type="GO" id="GO:0005634">
    <property type="term" value="C:nucleus"/>
    <property type="evidence" value="ECO:0007669"/>
    <property type="project" value="TreeGrafter"/>
</dbReference>
<dbReference type="GO" id="GO:0016579">
    <property type="term" value="P:protein deubiquitination"/>
    <property type="evidence" value="ECO:0007669"/>
    <property type="project" value="InterPro"/>
</dbReference>
<keyword evidence="4" id="KW-0645">Protease</keyword>
<dbReference type="InterPro" id="IPR038765">
    <property type="entry name" value="Papain-like_cys_pep_sf"/>
</dbReference>
<feature type="compositionally biased region" description="Polar residues" evidence="6">
    <location>
        <begin position="697"/>
        <end position="716"/>
    </location>
</feature>
<name>A0A2R6NE34_9APHY</name>
<dbReference type="SUPFAM" id="SSF54001">
    <property type="entry name" value="Cysteine proteinases"/>
    <property type="match status" value="1"/>
</dbReference>
<keyword evidence="9" id="KW-1185">Reference proteome</keyword>
<evidence type="ECO:0000256" key="5">
    <source>
        <dbReference type="ARBA" id="ARBA00022801"/>
    </source>
</evidence>
<proteinExistence type="inferred from homology"/>
<feature type="compositionally biased region" description="Low complexity" evidence="6">
    <location>
        <begin position="542"/>
        <end position="565"/>
    </location>
</feature>
<dbReference type="PANTHER" id="PTHR24006:SF733">
    <property type="entry name" value="RE52890P"/>
    <property type="match status" value="1"/>
</dbReference>
<comment type="catalytic activity">
    <reaction evidence="1">
        <text>Thiol-dependent hydrolysis of ester, thioester, amide, peptide and isopeptide bonds formed by the C-terminal Gly of ubiquitin (a 76-residue protein attached to proteins as an intracellular targeting signal).</text>
        <dbReference type="EC" id="3.4.19.12"/>
    </reaction>
</comment>
<comment type="similarity">
    <text evidence="2">Belongs to the peptidase C19 family.</text>
</comment>
<feature type="compositionally biased region" description="Pro residues" evidence="6">
    <location>
        <begin position="762"/>
        <end position="774"/>
    </location>
</feature>
<dbReference type="PROSITE" id="PS00973">
    <property type="entry name" value="USP_2"/>
    <property type="match status" value="1"/>
</dbReference>